<gene>
    <name evidence="2" type="primary">LOC108661573</name>
</gene>
<proteinExistence type="predicted"/>
<dbReference type="RefSeq" id="XP_017974494.1">
    <property type="nucleotide sequence ID" value="XM_018119005.1"/>
</dbReference>
<dbReference type="AlphaFoldDB" id="A0AB32W6W9"/>
<dbReference type="KEGG" id="tcc:108661573"/>
<organism evidence="1 2">
    <name type="scientific">Theobroma cacao</name>
    <name type="common">Cacao</name>
    <name type="synonym">Cocoa</name>
    <dbReference type="NCBI Taxonomy" id="3641"/>
    <lineage>
        <taxon>Eukaryota</taxon>
        <taxon>Viridiplantae</taxon>
        <taxon>Streptophyta</taxon>
        <taxon>Embryophyta</taxon>
        <taxon>Tracheophyta</taxon>
        <taxon>Spermatophyta</taxon>
        <taxon>Magnoliopsida</taxon>
        <taxon>eudicotyledons</taxon>
        <taxon>Gunneridae</taxon>
        <taxon>Pentapetalae</taxon>
        <taxon>rosids</taxon>
        <taxon>malvids</taxon>
        <taxon>Malvales</taxon>
        <taxon>Malvaceae</taxon>
        <taxon>Byttnerioideae</taxon>
        <taxon>Theobroma</taxon>
    </lineage>
</organism>
<sequence>MANNLSLRSILDANKLTGPNFLDWFRNLKIILKQEKKSYVLDTPIPPVPATDANAEDKEAYQRHKDDNDRATCVMLASMTPELQKQHKHMDVQSMILHLRDLFDKEGCTKRYEISKELFQCKMVEGSSVRPHVLKMIGLIETWKIGISNGS</sequence>
<evidence type="ECO:0000313" key="1">
    <source>
        <dbReference type="Proteomes" id="UP000694886"/>
    </source>
</evidence>
<dbReference type="Proteomes" id="UP000694886">
    <property type="component" value="Chromosome 4"/>
</dbReference>
<evidence type="ECO:0000313" key="2">
    <source>
        <dbReference type="RefSeq" id="XP_017974494.1"/>
    </source>
</evidence>
<protein>
    <submittedName>
        <fullName evidence="2">Uncharacterized protein LOC108661573</fullName>
    </submittedName>
</protein>
<accession>A0AB32W6W9</accession>
<dbReference type="Gramene" id="Tc04v2_t005970.1">
    <property type="protein sequence ID" value="Tc04v2_p005970.1"/>
    <property type="gene ID" value="Tc04v2_g005970"/>
</dbReference>
<reference evidence="2" key="2">
    <citation type="submission" date="2025-08" db="UniProtKB">
        <authorList>
            <consortium name="RefSeq"/>
        </authorList>
    </citation>
    <scope>IDENTIFICATION</scope>
</reference>
<dbReference type="GeneID" id="108661573"/>
<reference evidence="1" key="1">
    <citation type="journal article" date="1997" name="Nucleic Acids Res.">
        <title>tRNAscan-SE: a program for improved detection of transfer RNA genes in genomic sequence.</title>
        <authorList>
            <person name="Lowe T.M."/>
            <person name="Eddy S.R."/>
        </authorList>
    </citation>
    <scope>NUCLEOTIDE SEQUENCE [LARGE SCALE GENOMIC DNA]</scope>
    <source>
        <strain evidence="1">r\B97-61/B2</strain>
    </source>
</reference>
<name>A0AB32W6W9_THECC</name>